<keyword evidence="3" id="KW-1185">Reference proteome</keyword>
<dbReference type="CDD" id="cd03814">
    <property type="entry name" value="GT4-like"/>
    <property type="match status" value="1"/>
</dbReference>
<gene>
    <name evidence="2" type="ORF">EV659_107119</name>
</gene>
<dbReference type="InterPro" id="IPR028098">
    <property type="entry name" value="Glyco_trans_4-like_N"/>
</dbReference>
<accession>A0A4R2PE54</accession>
<evidence type="ECO:0000313" key="3">
    <source>
        <dbReference type="Proteomes" id="UP000295399"/>
    </source>
</evidence>
<dbReference type="RefSeq" id="WP_132708787.1">
    <property type="nucleotide sequence ID" value="NZ_JACIGF010000007.1"/>
</dbReference>
<dbReference type="AlphaFoldDB" id="A0A4R2PE54"/>
<dbReference type="Gene3D" id="3.40.50.2000">
    <property type="entry name" value="Glycogen Phosphorylase B"/>
    <property type="match status" value="2"/>
</dbReference>
<dbReference type="InterPro" id="IPR050194">
    <property type="entry name" value="Glycosyltransferase_grp1"/>
</dbReference>
<dbReference type="InParanoid" id="A0A4R2PE54"/>
<proteinExistence type="predicted"/>
<name>A0A4R2PE54_RHOSA</name>
<reference evidence="2 3" key="1">
    <citation type="submission" date="2019-03" db="EMBL/GenBank/DDBJ databases">
        <title>Genomic Encyclopedia of Type Strains, Phase IV (KMG-IV): sequencing the most valuable type-strain genomes for metagenomic binning, comparative biology and taxonomic classification.</title>
        <authorList>
            <person name="Goeker M."/>
        </authorList>
    </citation>
    <scope>NUCLEOTIDE SEQUENCE [LARGE SCALE GENOMIC DNA]</scope>
    <source>
        <strain evidence="2 3">DSM 2132</strain>
    </source>
</reference>
<keyword evidence="2" id="KW-0808">Transferase</keyword>
<dbReference type="Pfam" id="PF13692">
    <property type="entry name" value="Glyco_trans_1_4"/>
    <property type="match status" value="1"/>
</dbReference>
<organism evidence="2 3">
    <name type="scientific">Rhodothalassium salexigens DSM 2132</name>
    <dbReference type="NCBI Taxonomy" id="1188247"/>
    <lineage>
        <taxon>Bacteria</taxon>
        <taxon>Pseudomonadati</taxon>
        <taxon>Pseudomonadota</taxon>
        <taxon>Alphaproteobacteria</taxon>
        <taxon>Rhodothalassiales</taxon>
        <taxon>Rhodothalassiaceae</taxon>
        <taxon>Rhodothalassium</taxon>
    </lineage>
</organism>
<dbReference type="GO" id="GO:0016757">
    <property type="term" value="F:glycosyltransferase activity"/>
    <property type="evidence" value="ECO:0007669"/>
    <property type="project" value="TreeGrafter"/>
</dbReference>
<dbReference type="OrthoDB" id="9802525at2"/>
<dbReference type="PANTHER" id="PTHR45947">
    <property type="entry name" value="SULFOQUINOVOSYL TRANSFERASE SQD2"/>
    <property type="match status" value="1"/>
</dbReference>
<dbReference type="SUPFAM" id="SSF53756">
    <property type="entry name" value="UDP-Glycosyltransferase/glycogen phosphorylase"/>
    <property type="match status" value="1"/>
</dbReference>
<dbReference type="Pfam" id="PF13439">
    <property type="entry name" value="Glyco_transf_4"/>
    <property type="match status" value="1"/>
</dbReference>
<evidence type="ECO:0000313" key="2">
    <source>
        <dbReference type="EMBL" id="TCP33509.1"/>
    </source>
</evidence>
<dbReference type="Proteomes" id="UP000295399">
    <property type="component" value="Unassembled WGS sequence"/>
</dbReference>
<protein>
    <submittedName>
        <fullName evidence="2">Glycosyltransferase involved in cell wall biosynthesis</fullName>
    </submittedName>
</protein>
<comment type="caution">
    <text evidence="2">The sequence shown here is derived from an EMBL/GenBank/DDBJ whole genome shotgun (WGS) entry which is preliminary data.</text>
</comment>
<dbReference type="EMBL" id="SLXO01000007">
    <property type="protein sequence ID" value="TCP33509.1"/>
    <property type="molecule type" value="Genomic_DNA"/>
</dbReference>
<evidence type="ECO:0000259" key="1">
    <source>
        <dbReference type="Pfam" id="PF13439"/>
    </source>
</evidence>
<feature type="domain" description="Glycosyltransferase subfamily 4-like N-terminal" evidence="1">
    <location>
        <begin position="14"/>
        <end position="166"/>
    </location>
</feature>
<dbReference type="PANTHER" id="PTHR45947:SF3">
    <property type="entry name" value="SULFOQUINOVOSYL TRANSFERASE SQD2"/>
    <property type="match status" value="1"/>
</dbReference>
<sequence length="352" mass="38883">MKIALVSDAWYPQVNGVVRTLQAVRQELRRKGHRVYMITPDRFMTVPCPTYPEIRLAIGGQTKVAHMLDRLGPDAVHVATEGPLGYAARRWCVRRRFPFTTAYHTNFPEYIELRTGIPEDWLFEVVRRFHAPAAGVLVATPTLQSQLARRGFRNLRLWTRGVDVSRFRPDLRTDLGYPGPVMLYVGRVAVEKNLEAFLEVDRPGTKLVVGDGPAMTDLQRRYPEVRFLGVRQGEDLARIYASSDVFVFPSKTDTFGLVMLEALASGIPVAAYRVPGPLDVVGPGGFGTEAVRADGPVGVLDDDLGAAIDGALALDRRACRPYAEGYSWSNCADLFLRHLALTGRSGSVSVAA</sequence>